<gene>
    <name evidence="4" type="ORF">EJB05_25386</name>
</gene>
<proteinExistence type="predicted"/>
<protein>
    <recommendedName>
        <fullName evidence="6">Pentatricopeptide repeat-containing protein</fullName>
    </recommendedName>
</protein>
<organism evidence="4 5">
    <name type="scientific">Eragrostis curvula</name>
    <name type="common">weeping love grass</name>
    <dbReference type="NCBI Taxonomy" id="38414"/>
    <lineage>
        <taxon>Eukaryota</taxon>
        <taxon>Viridiplantae</taxon>
        <taxon>Streptophyta</taxon>
        <taxon>Embryophyta</taxon>
        <taxon>Tracheophyta</taxon>
        <taxon>Spermatophyta</taxon>
        <taxon>Magnoliopsida</taxon>
        <taxon>Liliopsida</taxon>
        <taxon>Poales</taxon>
        <taxon>Poaceae</taxon>
        <taxon>PACMAD clade</taxon>
        <taxon>Chloridoideae</taxon>
        <taxon>Eragrostideae</taxon>
        <taxon>Eragrostidinae</taxon>
        <taxon>Eragrostis</taxon>
    </lineage>
</organism>
<dbReference type="Gramene" id="TVU33561">
    <property type="protein sequence ID" value="TVU33561"/>
    <property type="gene ID" value="EJB05_25386"/>
</dbReference>
<feature type="repeat" description="PPR" evidence="3">
    <location>
        <begin position="243"/>
        <end position="277"/>
    </location>
</feature>
<evidence type="ECO:0008006" key="6">
    <source>
        <dbReference type="Google" id="ProtNLM"/>
    </source>
</evidence>
<keyword evidence="1" id="KW-0677">Repeat</keyword>
<dbReference type="NCBIfam" id="TIGR00756">
    <property type="entry name" value="PPR"/>
    <property type="match status" value="1"/>
</dbReference>
<dbReference type="AlphaFoldDB" id="A0A5J9VDN9"/>
<evidence type="ECO:0000313" key="5">
    <source>
        <dbReference type="Proteomes" id="UP000324897"/>
    </source>
</evidence>
<dbReference type="InterPro" id="IPR002885">
    <property type="entry name" value="PPR_rpt"/>
</dbReference>
<reference evidence="4 5" key="1">
    <citation type="journal article" date="2019" name="Sci. Rep.">
        <title>A high-quality genome of Eragrostis curvula grass provides insights into Poaceae evolution and supports new strategies to enhance forage quality.</title>
        <authorList>
            <person name="Carballo J."/>
            <person name="Santos B.A.C.M."/>
            <person name="Zappacosta D."/>
            <person name="Garbus I."/>
            <person name="Selva J.P."/>
            <person name="Gallo C.A."/>
            <person name="Diaz A."/>
            <person name="Albertini E."/>
            <person name="Caccamo M."/>
            <person name="Echenique V."/>
        </authorList>
    </citation>
    <scope>NUCLEOTIDE SEQUENCE [LARGE SCALE GENOMIC DNA]</scope>
    <source>
        <strain evidence="5">cv. Victoria</strain>
        <tissue evidence="4">Leaf</tissue>
    </source>
</reference>
<dbReference type="OrthoDB" id="1917168at2759"/>
<keyword evidence="2" id="KW-0809">Transit peptide</keyword>
<dbReference type="InterPro" id="IPR011990">
    <property type="entry name" value="TPR-like_helical_dom_sf"/>
</dbReference>
<accession>A0A5J9VDN9</accession>
<dbReference type="GO" id="GO:0009451">
    <property type="term" value="P:RNA modification"/>
    <property type="evidence" value="ECO:0007669"/>
    <property type="project" value="InterPro"/>
</dbReference>
<dbReference type="Proteomes" id="UP000324897">
    <property type="component" value="Chromosome 1"/>
</dbReference>
<feature type="repeat" description="PPR" evidence="3">
    <location>
        <begin position="382"/>
        <end position="416"/>
    </location>
</feature>
<dbReference type="PANTHER" id="PTHR47926">
    <property type="entry name" value="PENTATRICOPEPTIDE REPEAT-CONTAINING PROTEIN"/>
    <property type="match status" value="1"/>
</dbReference>
<sequence length="682" mass="73768">MPLPRLAPNPAAILHAALLRASSACRLPPRLSFNSLLAAAATSPHPRLRALALPALALAHRYPDAAGCGPLDSYALCSALRSSPSASAAEPLHALAAKSGWLGSVFVSCALAACYGGSGRFLDARRMFDESSAKNSVFGNAVLAAYIGAGQWASALEFARRFCDLGLQLDGYTMTAVLRACGELANADLGMQAHGHAIRRVGGVEWDVFLTSALVDMYAKCGLVSHVELVFSLAQQENVCRSDVVLWTAMLNAYGRHGQCKEVILTYDLMVDSGVHPDELAMLAVLSACQHAGEVVKGLNYFESIRTDYGLEPTPEHYSCVVNMLCRAGEVAKAWEIATRDGCGSKIGVSTWGALLSACRDCGNVGVGKMAALKAIELEPANVGIYTELSNLYARAGLWEEIDQLREVMKENGLEKDVGFTWVEHVEAYKETTPLTIITKNQNEARLVTFPSNDSSSFGTRPTLTSLGGQESDWRGRINLSLGRRKERNAFQACALILLNYINSWAPSHLVRTYAAYPCLLDRKWVVPLVPSTRLPGLTSATTGQVYEKHFKDKQTGDFKDFHIAYVEFCKYFNTIMPGQDFKTPTLKDIKLHVTEANMGDGFFVMVGLAAPAAAVIGKRASGHIPYVKNMRLDLVPNVVFVPVFTLGAIVAATMAQISRKSTEAEAKSAAAEKKDEESKTT</sequence>
<dbReference type="Gene3D" id="1.25.40.10">
    <property type="entry name" value="Tetratricopeptide repeat domain"/>
    <property type="match status" value="3"/>
</dbReference>
<feature type="non-terminal residue" evidence="4">
    <location>
        <position position="1"/>
    </location>
</feature>
<evidence type="ECO:0000313" key="4">
    <source>
        <dbReference type="EMBL" id="TVU33561.1"/>
    </source>
</evidence>
<evidence type="ECO:0000256" key="3">
    <source>
        <dbReference type="PROSITE-ProRule" id="PRU00708"/>
    </source>
</evidence>
<comment type="caution">
    <text evidence="4">The sequence shown here is derived from an EMBL/GenBank/DDBJ whole genome shotgun (WGS) entry which is preliminary data.</text>
</comment>
<dbReference type="Pfam" id="PF01535">
    <property type="entry name" value="PPR"/>
    <property type="match status" value="1"/>
</dbReference>
<dbReference type="GO" id="GO:0003723">
    <property type="term" value="F:RNA binding"/>
    <property type="evidence" value="ECO:0007669"/>
    <property type="project" value="InterPro"/>
</dbReference>
<dbReference type="FunFam" id="1.25.40.10:FF:000755">
    <property type="entry name" value="Pentatricopeptide repeat-containing protein"/>
    <property type="match status" value="1"/>
</dbReference>
<name>A0A5J9VDN9_9POAL</name>
<dbReference type="PROSITE" id="PS51375">
    <property type="entry name" value="PPR"/>
    <property type="match status" value="2"/>
</dbReference>
<evidence type="ECO:0000256" key="2">
    <source>
        <dbReference type="ARBA" id="ARBA00022946"/>
    </source>
</evidence>
<keyword evidence="5" id="KW-1185">Reference proteome</keyword>
<evidence type="ECO:0000256" key="1">
    <source>
        <dbReference type="ARBA" id="ARBA00022737"/>
    </source>
</evidence>
<dbReference type="Pfam" id="PF20431">
    <property type="entry name" value="E_motif"/>
    <property type="match status" value="1"/>
</dbReference>
<dbReference type="PANTHER" id="PTHR47926:SF386">
    <property type="entry name" value="PENTATRICOPEPTIDE REPEAT-CONTAINING PROTEIN"/>
    <property type="match status" value="1"/>
</dbReference>
<dbReference type="FunFam" id="1.25.40.10:FF:000525">
    <property type="entry name" value="Pentatricopeptide (PPR) repeat-containing protein-like"/>
    <property type="match status" value="1"/>
</dbReference>
<dbReference type="InterPro" id="IPR046848">
    <property type="entry name" value="E_motif"/>
</dbReference>
<dbReference type="InterPro" id="IPR046960">
    <property type="entry name" value="PPR_At4g14850-like_plant"/>
</dbReference>
<dbReference type="EMBL" id="RWGY01000011">
    <property type="protein sequence ID" value="TVU33561.1"/>
    <property type="molecule type" value="Genomic_DNA"/>
</dbReference>